<accession>A0A8B6CDW6</accession>
<comment type="similarity">
    <text evidence="1">Belongs to the FAM149 family.</text>
</comment>
<dbReference type="AlphaFoldDB" id="A0A8B6CDW6"/>
<reference evidence="4" key="1">
    <citation type="submission" date="2018-11" db="EMBL/GenBank/DDBJ databases">
        <authorList>
            <person name="Alioto T."/>
            <person name="Alioto T."/>
        </authorList>
    </citation>
    <scope>NUCLEOTIDE SEQUENCE</scope>
</reference>
<sequence length="655" mass="72550">MDTEVTVRYGMSNHSFPWTKLDIKPSSRGSSTNSSVLSKQFGLPIFSHNYGLSTAMVCVSAKIHNRRRGFRQDDGTSAFVKSSETSNAQFLPAEYLRTVNEALTSYQSPSSSGRSSPTVTDHETESTASSAQIGWTGNTTERSSTDSTYSWDEFDKQAAKQVQSFFEQIDSVLFEQNTDGPTYIKKECQEWQFQFPHLRILGHQLMIPQELGYHVIHTDSSRPSTGSMGITDVTDHDISGTPDLQGLSLTGRSIEAKSVPIEARSVLSGREDSSLTSEFTHLEEEIIEQEGYYEEVIAIDYKDIYDESSEQKKQLTPRRHRVGYPPITPNACVKDSVLSSVFDSVWQEIIAWTRNLSKKYSVLVLEESKPLTIPMQPSSPQNRHEHSMLSREPSFSQAMYRQRSYTAAGALNLDNVLLISSKKISMREPSNLQDYAETPVPGTTRPASSFPTSATVRRPHSNTKFVRPAAQKPTRLAPIQSDATKSYTEERVGPNGALQVIKIAHARNGALPPLNTEVEPSKGQRGNSRASSAVVKDSLASHRERLGMMTDARPSTTHAMRSDTPQGNFNSRRASTPFGPVLNAIPSRSAIGGGGMVLVGSGLQPSSEHPLPSEILEDQESIEDVPYNKWTPSPPSHHNPYYRGRLKHYPLGVRP</sequence>
<dbReference type="PANTHER" id="PTHR31997:SF1">
    <property type="entry name" value="AGAP003710-PA"/>
    <property type="match status" value="1"/>
</dbReference>
<feature type="domain" description="DUF3719" evidence="3">
    <location>
        <begin position="173"/>
        <end position="222"/>
    </location>
</feature>
<feature type="region of interest" description="Disordered" evidence="2">
    <location>
        <begin position="512"/>
        <end position="537"/>
    </location>
</feature>
<gene>
    <name evidence="4" type="ORF">MGAL_10B015598</name>
</gene>
<dbReference type="InterPro" id="IPR039630">
    <property type="entry name" value="FAM149"/>
</dbReference>
<name>A0A8B6CDW6_MYTGA</name>
<dbReference type="Proteomes" id="UP000596742">
    <property type="component" value="Unassembled WGS sequence"/>
</dbReference>
<organism evidence="4 5">
    <name type="scientific">Mytilus galloprovincialis</name>
    <name type="common">Mediterranean mussel</name>
    <dbReference type="NCBI Taxonomy" id="29158"/>
    <lineage>
        <taxon>Eukaryota</taxon>
        <taxon>Metazoa</taxon>
        <taxon>Spiralia</taxon>
        <taxon>Lophotrochozoa</taxon>
        <taxon>Mollusca</taxon>
        <taxon>Bivalvia</taxon>
        <taxon>Autobranchia</taxon>
        <taxon>Pteriomorphia</taxon>
        <taxon>Mytilida</taxon>
        <taxon>Mytiloidea</taxon>
        <taxon>Mytilidae</taxon>
        <taxon>Mytilinae</taxon>
        <taxon>Mytilus</taxon>
    </lineage>
</organism>
<dbReference type="Pfam" id="PF12516">
    <property type="entry name" value="DUF3719"/>
    <property type="match status" value="1"/>
</dbReference>
<dbReference type="InterPro" id="IPR022194">
    <property type="entry name" value="DUF3719"/>
</dbReference>
<evidence type="ECO:0000313" key="5">
    <source>
        <dbReference type="Proteomes" id="UP000596742"/>
    </source>
</evidence>
<protein>
    <recommendedName>
        <fullName evidence="3">DUF3719 domain-containing protein</fullName>
    </recommendedName>
</protein>
<evidence type="ECO:0000256" key="2">
    <source>
        <dbReference type="SAM" id="MobiDB-lite"/>
    </source>
</evidence>
<dbReference type="OrthoDB" id="2134133at2759"/>
<proteinExistence type="inferred from homology"/>
<keyword evidence="5" id="KW-1185">Reference proteome</keyword>
<feature type="compositionally biased region" description="Low complexity" evidence="2">
    <location>
        <begin position="106"/>
        <end position="116"/>
    </location>
</feature>
<comment type="caution">
    <text evidence="4">The sequence shown here is derived from an EMBL/GenBank/DDBJ whole genome shotgun (WGS) entry which is preliminary data.</text>
</comment>
<evidence type="ECO:0000256" key="1">
    <source>
        <dbReference type="ARBA" id="ARBA00008309"/>
    </source>
</evidence>
<dbReference type="EMBL" id="UYJE01001561">
    <property type="protein sequence ID" value="VDI03068.1"/>
    <property type="molecule type" value="Genomic_DNA"/>
</dbReference>
<dbReference type="PANTHER" id="PTHR31997">
    <property type="entry name" value="AGAP003710-PA"/>
    <property type="match status" value="1"/>
</dbReference>
<feature type="region of interest" description="Disordered" evidence="2">
    <location>
        <begin position="433"/>
        <end position="475"/>
    </location>
</feature>
<feature type="compositionally biased region" description="Polar residues" evidence="2">
    <location>
        <begin position="445"/>
        <end position="455"/>
    </location>
</feature>
<evidence type="ECO:0000259" key="3">
    <source>
        <dbReference type="Pfam" id="PF12516"/>
    </source>
</evidence>
<evidence type="ECO:0000313" key="4">
    <source>
        <dbReference type="EMBL" id="VDI03068.1"/>
    </source>
</evidence>
<feature type="compositionally biased region" description="Polar residues" evidence="2">
    <location>
        <begin position="126"/>
        <end position="148"/>
    </location>
</feature>
<feature type="region of interest" description="Disordered" evidence="2">
    <location>
        <begin position="106"/>
        <end position="148"/>
    </location>
</feature>